<protein>
    <submittedName>
        <fullName evidence="3">NADP-dependent aldehyde dehydrogenase</fullName>
    </submittedName>
</protein>
<organism evidence="3 4">
    <name type="scientific">Agreia bicolorata</name>
    <dbReference type="NCBI Taxonomy" id="110935"/>
    <lineage>
        <taxon>Bacteria</taxon>
        <taxon>Bacillati</taxon>
        <taxon>Actinomycetota</taxon>
        <taxon>Actinomycetes</taxon>
        <taxon>Micrococcales</taxon>
        <taxon>Microbacteriaceae</taxon>
        <taxon>Agreia</taxon>
    </lineage>
</organism>
<dbReference type="RefSeq" id="WP_078713734.1">
    <property type="nucleotide sequence ID" value="NZ_FUYG01000003.1"/>
</dbReference>
<evidence type="ECO:0000256" key="1">
    <source>
        <dbReference type="ARBA" id="ARBA00023002"/>
    </source>
</evidence>
<evidence type="ECO:0000313" key="3">
    <source>
        <dbReference type="EMBL" id="SKA89429.1"/>
    </source>
</evidence>
<dbReference type="Pfam" id="PF00171">
    <property type="entry name" value="Aldedh"/>
    <property type="match status" value="1"/>
</dbReference>
<dbReference type="PANTHER" id="PTHR43353">
    <property type="entry name" value="SUCCINATE-SEMIALDEHYDE DEHYDROGENASE, MITOCHONDRIAL"/>
    <property type="match status" value="1"/>
</dbReference>
<dbReference type="Proteomes" id="UP000189735">
    <property type="component" value="Unassembled WGS sequence"/>
</dbReference>
<dbReference type="CDD" id="cd07129">
    <property type="entry name" value="ALDH_KGSADH"/>
    <property type="match status" value="1"/>
</dbReference>
<dbReference type="SUPFAM" id="SSF53720">
    <property type="entry name" value="ALDH-like"/>
    <property type="match status" value="1"/>
</dbReference>
<dbReference type="GO" id="GO:0016620">
    <property type="term" value="F:oxidoreductase activity, acting on the aldehyde or oxo group of donors, NAD or NADP as acceptor"/>
    <property type="evidence" value="ECO:0007669"/>
    <property type="project" value="InterPro"/>
</dbReference>
<dbReference type="InterPro" id="IPR050740">
    <property type="entry name" value="Aldehyde_DH_Superfamily"/>
</dbReference>
<evidence type="ECO:0000259" key="2">
    <source>
        <dbReference type="Pfam" id="PF00171"/>
    </source>
</evidence>
<keyword evidence="1" id="KW-0560">Oxidoreductase</keyword>
<dbReference type="InterPro" id="IPR016161">
    <property type="entry name" value="Ald_DH/histidinol_DH"/>
</dbReference>
<dbReference type="Gene3D" id="3.40.309.10">
    <property type="entry name" value="Aldehyde Dehydrogenase, Chain A, domain 2"/>
    <property type="match status" value="1"/>
</dbReference>
<gene>
    <name evidence="3" type="ORF">SAMN06295879_1191</name>
</gene>
<feature type="domain" description="Aldehyde dehydrogenase" evidence="2">
    <location>
        <begin position="12"/>
        <end position="429"/>
    </location>
</feature>
<dbReference type="Gene3D" id="3.40.605.10">
    <property type="entry name" value="Aldehyde Dehydrogenase, Chain A, domain 1"/>
    <property type="match status" value="1"/>
</dbReference>
<evidence type="ECO:0000313" key="4">
    <source>
        <dbReference type="Proteomes" id="UP000189735"/>
    </source>
</evidence>
<dbReference type="InterPro" id="IPR016162">
    <property type="entry name" value="Ald_DH_N"/>
</dbReference>
<proteinExistence type="predicted"/>
<dbReference type="EMBL" id="FUYG01000003">
    <property type="protein sequence ID" value="SKA89429.1"/>
    <property type="molecule type" value="Genomic_DNA"/>
</dbReference>
<dbReference type="InterPro" id="IPR016163">
    <property type="entry name" value="Ald_DH_C"/>
</dbReference>
<dbReference type="InterPro" id="IPR015590">
    <property type="entry name" value="Aldehyde_DH_dom"/>
</dbReference>
<dbReference type="InterPro" id="IPR044151">
    <property type="entry name" value="ALDH_KGSADH"/>
</dbReference>
<dbReference type="PANTHER" id="PTHR43353:SF3">
    <property type="entry name" value="ALDEHYDE DEHYDROGENASE-RELATED"/>
    <property type="match status" value="1"/>
</dbReference>
<sequence length="487" mass="50077">MSAADQTTGAEGAVPETTPVEFDRMLDAAVAARRPASASTSGDRAGWLREIAARLDAARDELVSLALGETHLPQARLEGEVGRTTGQLRMFADALDEGSYLDIVIDHADPQATPPKPELRRILIPIGVVGVYAASNFPFAFSVAGGDTASALAVGCPVVVKAHPGHGRTSARTAELVIEALASAGAPDGIFALVHGFDAGVSLIEDERLQAAAFTGSVPGGRALADLAAARSRPISFYGELGSINPVVVTRGADASRGEELAAGLAGSFTLGLGQFCTKPGIVFVPASSALEAALVPLVPTTGGTMLTDAIAEGYLRGAGRLAALQGVRQVVAPSDAGSASLYSVSAADFQSNAEEISEEVFGPTTVLVRYSSEAELSDALDVLPGTLTATVHAEPGEHVEDIVAVLGEKAGRVLFGGWPTGVAVTWAQHHGGPWPATNTQHTSVGVTAVRRFQRPLVFQDAPEALLPEALRDGATGPRRVDGVLVL</sequence>
<reference evidence="4" key="1">
    <citation type="submission" date="2017-02" db="EMBL/GenBank/DDBJ databases">
        <authorList>
            <person name="Varghese N."/>
            <person name="Submissions S."/>
        </authorList>
    </citation>
    <scope>NUCLEOTIDE SEQUENCE [LARGE SCALE GENOMIC DNA]</scope>
    <source>
        <strain evidence="4">VKM Ac-2052</strain>
    </source>
</reference>
<accession>A0A1T4XIN5</accession>
<dbReference type="AlphaFoldDB" id="A0A1T4XIN5"/>
<name>A0A1T4XIN5_9MICO</name>